<evidence type="ECO:0000256" key="2">
    <source>
        <dbReference type="ARBA" id="ARBA00022833"/>
    </source>
</evidence>
<dbReference type="GO" id="GO:0000981">
    <property type="term" value="F:DNA-binding transcription factor activity, RNA polymerase II-specific"/>
    <property type="evidence" value="ECO:0007669"/>
    <property type="project" value="InterPro"/>
</dbReference>
<dbReference type="SUPFAM" id="SSF57701">
    <property type="entry name" value="Zn2/Cys6 DNA-binding domain"/>
    <property type="match status" value="1"/>
</dbReference>
<dbReference type="Pfam" id="PF00172">
    <property type="entry name" value="Zn_clus"/>
    <property type="match status" value="1"/>
</dbReference>
<name>A0A2T2N2Q7_CORCC</name>
<evidence type="ECO:0000256" key="3">
    <source>
        <dbReference type="ARBA" id="ARBA00023015"/>
    </source>
</evidence>
<dbReference type="SMART" id="SM00066">
    <property type="entry name" value="GAL4"/>
    <property type="match status" value="1"/>
</dbReference>
<feature type="domain" description="Zn(2)-C6 fungal-type" evidence="7">
    <location>
        <begin position="6"/>
        <end position="34"/>
    </location>
</feature>
<evidence type="ECO:0000313" key="9">
    <source>
        <dbReference type="Proteomes" id="UP000240883"/>
    </source>
</evidence>
<keyword evidence="3" id="KW-0805">Transcription regulation</keyword>
<dbReference type="STRING" id="1448308.A0A2T2N2Q7"/>
<keyword evidence="9" id="KW-1185">Reference proteome</keyword>
<dbReference type="InterPro" id="IPR052360">
    <property type="entry name" value="Transcr_Regulatory_Proteins"/>
</dbReference>
<keyword evidence="1" id="KW-0479">Metal-binding</keyword>
<keyword evidence="2" id="KW-0862">Zinc</keyword>
<keyword evidence="6" id="KW-0539">Nucleus</keyword>
<gene>
    <name evidence="8" type="ORF">BS50DRAFT_258136</name>
</gene>
<evidence type="ECO:0000256" key="1">
    <source>
        <dbReference type="ARBA" id="ARBA00022723"/>
    </source>
</evidence>
<dbReference type="AlphaFoldDB" id="A0A2T2N2Q7"/>
<protein>
    <recommendedName>
        <fullName evidence="7">Zn(2)-C6 fungal-type domain-containing protein</fullName>
    </recommendedName>
</protein>
<reference evidence="8 9" key="1">
    <citation type="journal article" date="2018" name="Front. Microbiol.">
        <title>Genome-Wide Analysis of Corynespora cassiicola Leaf Fall Disease Putative Effectors.</title>
        <authorList>
            <person name="Lopez D."/>
            <person name="Ribeiro S."/>
            <person name="Label P."/>
            <person name="Fumanal B."/>
            <person name="Venisse J.S."/>
            <person name="Kohler A."/>
            <person name="de Oliveira R.R."/>
            <person name="Labutti K."/>
            <person name="Lipzen A."/>
            <person name="Lail K."/>
            <person name="Bauer D."/>
            <person name="Ohm R.A."/>
            <person name="Barry K.W."/>
            <person name="Spatafora J."/>
            <person name="Grigoriev I.V."/>
            <person name="Martin F.M."/>
            <person name="Pujade-Renaud V."/>
        </authorList>
    </citation>
    <scope>NUCLEOTIDE SEQUENCE [LARGE SCALE GENOMIC DNA]</scope>
    <source>
        <strain evidence="8 9">Philippines</strain>
    </source>
</reference>
<dbReference type="PANTHER" id="PTHR36206:SF16">
    <property type="entry name" value="TRANSCRIPTION FACTOR DOMAIN-CONTAINING PROTEIN-RELATED"/>
    <property type="match status" value="1"/>
</dbReference>
<dbReference type="InterPro" id="IPR001138">
    <property type="entry name" value="Zn2Cys6_DnaBD"/>
</dbReference>
<accession>A0A2T2N2Q7</accession>
<dbReference type="Proteomes" id="UP000240883">
    <property type="component" value="Unassembled WGS sequence"/>
</dbReference>
<dbReference type="PANTHER" id="PTHR36206">
    <property type="entry name" value="ASPERCRYPTIN BIOSYNTHESIS CLUSTER-SPECIFIC TRANSCRIPTION REGULATOR ATNN-RELATED"/>
    <property type="match status" value="1"/>
</dbReference>
<dbReference type="PROSITE" id="PS50048">
    <property type="entry name" value="ZN2_CY6_FUNGAL_2"/>
    <property type="match status" value="1"/>
</dbReference>
<dbReference type="InterPro" id="IPR036864">
    <property type="entry name" value="Zn2-C6_fun-type_DNA-bd_sf"/>
</dbReference>
<organism evidence="8 9">
    <name type="scientific">Corynespora cassiicola Philippines</name>
    <dbReference type="NCBI Taxonomy" id="1448308"/>
    <lineage>
        <taxon>Eukaryota</taxon>
        <taxon>Fungi</taxon>
        <taxon>Dikarya</taxon>
        <taxon>Ascomycota</taxon>
        <taxon>Pezizomycotina</taxon>
        <taxon>Dothideomycetes</taxon>
        <taxon>Pleosporomycetidae</taxon>
        <taxon>Pleosporales</taxon>
        <taxon>Corynesporascaceae</taxon>
        <taxon>Corynespora</taxon>
    </lineage>
</organism>
<evidence type="ECO:0000256" key="4">
    <source>
        <dbReference type="ARBA" id="ARBA00023125"/>
    </source>
</evidence>
<proteinExistence type="predicted"/>
<evidence type="ECO:0000313" key="8">
    <source>
        <dbReference type="EMBL" id="PSN59308.1"/>
    </source>
</evidence>
<sequence length="558" mass="62126">MRIATRCGTCRVRKIKCDRARPACSRCLSTGRVCEGYGVWGGGNNPFGHQQLTARGRRLPIPRSVAHVVVASLAPEEQACAEWFVHHTATWMSGAFASAFWHTLVLQANSHEPAVLHATAALAAVEKRKFLASGPPPKAKQDLDDEERFVLCQYNKAIQHVRPLLSSGDRASARVVAIACMLFTCLEFIRCRYTAGCTHLSNGLRLLEGMDAREGSYEDDWLYEVFFTLTVHSALLSHSVPHPHVQHPPPLVASPSLARYESVSQARQHLDRLLSATHSLAARCLAARCLHRQDTRPSADLLLCQRRICEGLRTWEAGYRVLKARTFGAFDQVAQRDHKALRLLSVHHTLATVLSATCLCGEDESVFDRHTQSFVRLMRQAVKLVELVSPQKVSKTPAYMGVDRWQFSADMGLIPPLFYTALKCRVLHVRMQAIKLLRVLDHQEGIWDAALAAAMAEEVVGYESRGAQHESVTDAHGFLPESEWPQTVMPGRFWVQQVDIVLPDESMGNVRMACRCQKDDGSQDSFEREFAYTSGKGYVAMQGGKNGDLSPPLQPDIL</sequence>
<dbReference type="OrthoDB" id="3172332at2759"/>
<dbReference type="GO" id="GO:0008270">
    <property type="term" value="F:zinc ion binding"/>
    <property type="evidence" value="ECO:0007669"/>
    <property type="project" value="InterPro"/>
</dbReference>
<keyword evidence="5" id="KW-0804">Transcription</keyword>
<keyword evidence="4" id="KW-0238">DNA-binding</keyword>
<dbReference type="GO" id="GO:0003677">
    <property type="term" value="F:DNA binding"/>
    <property type="evidence" value="ECO:0007669"/>
    <property type="project" value="UniProtKB-KW"/>
</dbReference>
<dbReference type="Gene3D" id="4.10.240.10">
    <property type="entry name" value="Zn(2)-C6 fungal-type DNA-binding domain"/>
    <property type="match status" value="1"/>
</dbReference>
<evidence type="ECO:0000259" key="7">
    <source>
        <dbReference type="PROSITE" id="PS50048"/>
    </source>
</evidence>
<dbReference type="CDD" id="cd00067">
    <property type="entry name" value="GAL4"/>
    <property type="match status" value="1"/>
</dbReference>
<evidence type="ECO:0000256" key="5">
    <source>
        <dbReference type="ARBA" id="ARBA00023163"/>
    </source>
</evidence>
<dbReference type="EMBL" id="KZ678157">
    <property type="protein sequence ID" value="PSN59308.1"/>
    <property type="molecule type" value="Genomic_DNA"/>
</dbReference>
<evidence type="ECO:0000256" key="6">
    <source>
        <dbReference type="ARBA" id="ARBA00023242"/>
    </source>
</evidence>